<dbReference type="PANTHER" id="PTHR23502:SF132">
    <property type="entry name" value="POLYAMINE TRANSPORTER 2-RELATED"/>
    <property type="match status" value="1"/>
</dbReference>
<name>C7R2E6_JONDD</name>
<dbReference type="Gene3D" id="1.20.1720.10">
    <property type="entry name" value="Multidrug resistance protein D"/>
    <property type="match status" value="1"/>
</dbReference>
<feature type="transmembrane region" description="Helical" evidence="8">
    <location>
        <begin position="25"/>
        <end position="44"/>
    </location>
</feature>
<feature type="transmembrane region" description="Helical" evidence="8">
    <location>
        <begin position="229"/>
        <end position="253"/>
    </location>
</feature>
<evidence type="ECO:0000256" key="5">
    <source>
        <dbReference type="ARBA" id="ARBA00022692"/>
    </source>
</evidence>
<dbReference type="PANTHER" id="PTHR23502">
    <property type="entry name" value="MAJOR FACILITATOR SUPERFAMILY"/>
    <property type="match status" value="1"/>
</dbReference>
<dbReference type="Proteomes" id="UP000000628">
    <property type="component" value="Chromosome"/>
</dbReference>
<dbReference type="PROSITE" id="PS50850">
    <property type="entry name" value="MFS"/>
    <property type="match status" value="1"/>
</dbReference>
<evidence type="ECO:0000256" key="2">
    <source>
        <dbReference type="ARBA" id="ARBA00006236"/>
    </source>
</evidence>
<evidence type="ECO:0000256" key="1">
    <source>
        <dbReference type="ARBA" id="ARBA00004651"/>
    </source>
</evidence>
<evidence type="ECO:0000256" key="4">
    <source>
        <dbReference type="ARBA" id="ARBA00022475"/>
    </source>
</evidence>
<evidence type="ECO:0000313" key="10">
    <source>
        <dbReference type="EMBL" id="ACV08517.1"/>
    </source>
</evidence>
<dbReference type="InterPro" id="IPR036259">
    <property type="entry name" value="MFS_trans_sf"/>
</dbReference>
<sequence length="435" mass="45584">MNDPQPTPTAPTESALPRYRPGIKYILMLGAIAAIPAITTDIYLPSLTDVRDELATTDAMVAMTMSGMLIGGAVGQLMWGPLTDRYGRKAPLLVGLALHIITSLLCAIAPNITILVTLRIMQGFFNAACAVAAISVIRDRFVGATAARLLSQLMLVIGVAPLFAPSVGGAIASFGSWRTVFLALAIIGAIMAVIVARFLPETLAEDHRLTGGVGRVAKGYWTLAKDRKFLALAMLPALAMTTIFAYVVGSPFVFQEHYGLSTSQYAVLFAMNGLAMVFSAQLNASLVRKFSPESLLRVGLGLQLVLALALVLWGATGWGGFWTFEVTLWLLLGCQGLIGANAQVLALANYGHMVGTAAAVLGSLQSGVAGAVSPMVGVFGGDALAMAAVIAAGLILANLIVVFGTDLTQAGRKARARTTLQRAIKEREIGDSTHG</sequence>
<reference evidence="10 11" key="1">
    <citation type="journal article" date="2009" name="Stand. Genomic Sci.">
        <title>Complete genome sequence of Jonesia denitrificans type strain (Prevot 55134).</title>
        <authorList>
            <person name="Pukall R."/>
            <person name="Gehrich-Schroter G."/>
            <person name="Lapidus A."/>
            <person name="Nolan M."/>
            <person name="Glavina Del Rio T."/>
            <person name="Lucas S."/>
            <person name="Chen F."/>
            <person name="Tice H."/>
            <person name="Pitluck S."/>
            <person name="Cheng J.F."/>
            <person name="Copeland A."/>
            <person name="Saunders E."/>
            <person name="Brettin T."/>
            <person name="Detter J.C."/>
            <person name="Bruce D."/>
            <person name="Goodwin L."/>
            <person name="Pati A."/>
            <person name="Ivanova N."/>
            <person name="Mavromatis K."/>
            <person name="Ovchinnikova G."/>
            <person name="Chen A."/>
            <person name="Palaniappan K."/>
            <person name="Land M."/>
            <person name="Hauser L."/>
            <person name="Chang Y.J."/>
            <person name="Jeffries C.D."/>
            <person name="Chain P."/>
            <person name="Goker M."/>
            <person name="Bristow J."/>
            <person name="Eisen J.A."/>
            <person name="Markowitz V."/>
            <person name="Hugenholtz P."/>
            <person name="Kyrpides N.C."/>
            <person name="Klenk H.P."/>
            <person name="Han C."/>
        </authorList>
    </citation>
    <scope>NUCLEOTIDE SEQUENCE [LARGE SCALE GENOMIC DNA]</scope>
    <source>
        <strain evidence="11">ATCC 14870 / DSM 20603 / BCRC 15368 / CIP 55.134 / JCM 11481 / NBRC 15587 / NCTC 10816 / Prevot 55134</strain>
    </source>
</reference>
<evidence type="ECO:0000256" key="6">
    <source>
        <dbReference type="ARBA" id="ARBA00022989"/>
    </source>
</evidence>
<dbReference type="eggNOG" id="COG0477">
    <property type="taxonomic scope" value="Bacteria"/>
</dbReference>
<dbReference type="InterPro" id="IPR020846">
    <property type="entry name" value="MFS_dom"/>
</dbReference>
<dbReference type="CDD" id="cd17320">
    <property type="entry name" value="MFS_MdfA_MDR_like"/>
    <property type="match status" value="1"/>
</dbReference>
<dbReference type="GO" id="GO:0005886">
    <property type="term" value="C:plasma membrane"/>
    <property type="evidence" value="ECO:0007669"/>
    <property type="project" value="UniProtKB-SubCell"/>
</dbReference>
<dbReference type="InterPro" id="IPR011701">
    <property type="entry name" value="MFS"/>
</dbReference>
<dbReference type="KEGG" id="jde:Jden_0855"/>
<evidence type="ECO:0000256" key="3">
    <source>
        <dbReference type="ARBA" id="ARBA00022448"/>
    </source>
</evidence>
<dbReference type="HOGENOM" id="CLU_001265_47_0_11"/>
<keyword evidence="6 8" id="KW-1133">Transmembrane helix</keyword>
<feature type="transmembrane region" description="Helical" evidence="8">
    <location>
        <begin position="92"/>
        <end position="114"/>
    </location>
</feature>
<comment type="subcellular location">
    <subcellularLocation>
        <location evidence="1">Cell membrane</location>
        <topology evidence="1">Multi-pass membrane protein</topology>
    </subcellularLocation>
</comment>
<evidence type="ECO:0000259" key="9">
    <source>
        <dbReference type="PROSITE" id="PS50850"/>
    </source>
</evidence>
<keyword evidence="5 8" id="KW-0812">Transmembrane</keyword>
<feature type="transmembrane region" description="Helical" evidence="8">
    <location>
        <begin position="120"/>
        <end position="137"/>
    </location>
</feature>
<feature type="transmembrane region" description="Helical" evidence="8">
    <location>
        <begin position="59"/>
        <end position="80"/>
    </location>
</feature>
<feature type="transmembrane region" description="Helical" evidence="8">
    <location>
        <begin position="149"/>
        <end position="174"/>
    </location>
</feature>
<dbReference type="RefSeq" id="WP_015771145.1">
    <property type="nucleotide sequence ID" value="NC_013174.1"/>
</dbReference>
<dbReference type="InterPro" id="IPR004812">
    <property type="entry name" value="Efflux_drug-R_Bcr/CmlA"/>
</dbReference>
<evidence type="ECO:0000256" key="7">
    <source>
        <dbReference type="ARBA" id="ARBA00023136"/>
    </source>
</evidence>
<feature type="transmembrane region" description="Helical" evidence="8">
    <location>
        <begin position="357"/>
        <end position="377"/>
    </location>
</feature>
<feature type="transmembrane region" description="Helical" evidence="8">
    <location>
        <begin position="295"/>
        <end position="316"/>
    </location>
</feature>
<feature type="transmembrane region" description="Helical" evidence="8">
    <location>
        <begin position="265"/>
        <end position="283"/>
    </location>
</feature>
<dbReference type="GO" id="GO:1990961">
    <property type="term" value="P:xenobiotic detoxification by transmembrane export across the plasma membrane"/>
    <property type="evidence" value="ECO:0007669"/>
    <property type="project" value="InterPro"/>
</dbReference>
<feature type="transmembrane region" description="Helical" evidence="8">
    <location>
        <begin position="180"/>
        <end position="199"/>
    </location>
</feature>
<feature type="transmembrane region" description="Helical" evidence="8">
    <location>
        <begin position="383"/>
        <end position="405"/>
    </location>
</feature>
<dbReference type="STRING" id="471856.Jden_0855"/>
<feature type="transmembrane region" description="Helical" evidence="8">
    <location>
        <begin position="328"/>
        <end position="350"/>
    </location>
</feature>
<feature type="domain" description="Major facilitator superfamily (MFS) profile" evidence="9">
    <location>
        <begin position="25"/>
        <end position="409"/>
    </location>
</feature>
<keyword evidence="3" id="KW-0813">Transport</keyword>
<keyword evidence="7 8" id="KW-0472">Membrane</keyword>
<organism evidence="10 11">
    <name type="scientific">Jonesia denitrificans (strain ATCC 14870 / DSM 20603 / BCRC 15368 / CIP 55.134 / JCM 11481 / NBRC 15587 / NCTC 10816 / Prevot 55134)</name>
    <name type="common">Listeria denitrificans</name>
    <dbReference type="NCBI Taxonomy" id="471856"/>
    <lineage>
        <taxon>Bacteria</taxon>
        <taxon>Bacillati</taxon>
        <taxon>Actinomycetota</taxon>
        <taxon>Actinomycetes</taxon>
        <taxon>Micrococcales</taxon>
        <taxon>Jonesiaceae</taxon>
        <taxon>Jonesia</taxon>
    </lineage>
</organism>
<protein>
    <submittedName>
        <fullName evidence="10">Drug resistance transporter, Bcr/CflA subfamily</fullName>
    </submittedName>
</protein>
<dbReference type="SUPFAM" id="SSF103473">
    <property type="entry name" value="MFS general substrate transporter"/>
    <property type="match status" value="1"/>
</dbReference>
<evidence type="ECO:0000313" key="11">
    <source>
        <dbReference type="Proteomes" id="UP000000628"/>
    </source>
</evidence>
<accession>C7R2E6</accession>
<keyword evidence="4" id="KW-1003">Cell membrane</keyword>
<gene>
    <name evidence="10" type="ordered locus">Jden_0855</name>
</gene>
<dbReference type="Pfam" id="PF07690">
    <property type="entry name" value="MFS_1"/>
    <property type="match status" value="1"/>
</dbReference>
<dbReference type="EMBL" id="CP001706">
    <property type="protein sequence ID" value="ACV08517.1"/>
    <property type="molecule type" value="Genomic_DNA"/>
</dbReference>
<dbReference type="NCBIfam" id="TIGR00710">
    <property type="entry name" value="efflux_Bcr_CflA"/>
    <property type="match status" value="1"/>
</dbReference>
<comment type="similarity">
    <text evidence="2">Belongs to the major facilitator superfamily. Bcr/CmlA family.</text>
</comment>
<dbReference type="GO" id="GO:0042910">
    <property type="term" value="F:xenobiotic transmembrane transporter activity"/>
    <property type="evidence" value="ECO:0007669"/>
    <property type="project" value="InterPro"/>
</dbReference>
<dbReference type="AlphaFoldDB" id="C7R2E6"/>
<proteinExistence type="inferred from homology"/>
<evidence type="ECO:0000256" key="8">
    <source>
        <dbReference type="SAM" id="Phobius"/>
    </source>
</evidence>
<keyword evidence="11" id="KW-1185">Reference proteome</keyword>